<dbReference type="Proteomes" id="UP000607653">
    <property type="component" value="Unassembled WGS sequence"/>
</dbReference>
<evidence type="ECO:0000313" key="3">
    <source>
        <dbReference type="Proteomes" id="UP000607653"/>
    </source>
</evidence>
<dbReference type="AlphaFoldDB" id="A0A822XL56"/>
<evidence type="ECO:0000256" key="1">
    <source>
        <dbReference type="SAM" id="MobiDB-lite"/>
    </source>
</evidence>
<protein>
    <submittedName>
        <fullName evidence="2">Uncharacterized protein</fullName>
    </submittedName>
</protein>
<name>A0A822XL56_NELNU</name>
<dbReference type="EMBL" id="DUZY01000001">
    <property type="protein sequence ID" value="DAD21007.1"/>
    <property type="molecule type" value="Genomic_DNA"/>
</dbReference>
<proteinExistence type="predicted"/>
<keyword evidence="3" id="KW-1185">Reference proteome</keyword>
<reference evidence="2 3" key="1">
    <citation type="journal article" date="2020" name="Mol. Biol. Evol.">
        <title>Distinct Expression and Methylation Patterns for Genes with Different Fates following a Single Whole-Genome Duplication in Flowering Plants.</title>
        <authorList>
            <person name="Shi T."/>
            <person name="Rahmani R.S."/>
            <person name="Gugger P.F."/>
            <person name="Wang M."/>
            <person name="Li H."/>
            <person name="Zhang Y."/>
            <person name="Li Z."/>
            <person name="Wang Q."/>
            <person name="Van de Peer Y."/>
            <person name="Marchal K."/>
            <person name="Chen J."/>
        </authorList>
    </citation>
    <scope>NUCLEOTIDE SEQUENCE [LARGE SCALE GENOMIC DNA]</scope>
    <source>
        <tissue evidence="2">Leaf</tissue>
    </source>
</reference>
<comment type="caution">
    <text evidence="2">The sequence shown here is derived from an EMBL/GenBank/DDBJ whole genome shotgun (WGS) entry which is preliminary data.</text>
</comment>
<sequence length="105" mass="11036">MWPACLGPPSTHGGGGGGGGGPGGPVAVGVVGHWGCSYHSFTRERESMVVRPIPTTIILASGRVSAKCIDHQRIRKQFFDKCKELGAEPLNLARFMATGSRCAEN</sequence>
<feature type="compositionally biased region" description="Gly residues" evidence="1">
    <location>
        <begin position="12"/>
        <end position="24"/>
    </location>
</feature>
<evidence type="ECO:0000313" key="2">
    <source>
        <dbReference type="EMBL" id="DAD21007.1"/>
    </source>
</evidence>
<accession>A0A822XL56</accession>
<feature type="region of interest" description="Disordered" evidence="1">
    <location>
        <begin position="1"/>
        <end position="24"/>
    </location>
</feature>
<organism evidence="2 3">
    <name type="scientific">Nelumbo nucifera</name>
    <name type="common">Sacred lotus</name>
    <dbReference type="NCBI Taxonomy" id="4432"/>
    <lineage>
        <taxon>Eukaryota</taxon>
        <taxon>Viridiplantae</taxon>
        <taxon>Streptophyta</taxon>
        <taxon>Embryophyta</taxon>
        <taxon>Tracheophyta</taxon>
        <taxon>Spermatophyta</taxon>
        <taxon>Magnoliopsida</taxon>
        <taxon>Proteales</taxon>
        <taxon>Nelumbonaceae</taxon>
        <taxon>Nelumbo</taxon>
    </lineage>
</organism>
<gene>
    <name evidence="2" type="ORF">HUJ06_022470</name>
</gene>